<comment type="pathway">
    <text evidence="2">Cofactor biosynthesis; thiamine diphosphate biosynthesis; thiamine phosphate from 4-amino-2-methyl-5-diphosphomethylpyrimidine and 4-methyl-5-(2-phosphoethyl)-thiazole: step 1/1.</text>
</comment>
<dbReference type="Gene3D" id="3.40.1190.20">
    <property type="match status" value="1"/>
</dbReference>
<dbReference type="OrthoDB" id="10028886at2759"/>
<organism evidence="17 18">
    <name type="scientific">Ceratopteris richardii</name>
    <name type="common">Triangle waterfern</name>
    <dbReference type="NCBI Taxonomy" id="49495"/>
    <lineage>
        <taxon>Eukaryota</taxon>
        <taxon>Viridiplantae</taxon>
        <taxon>Streptophyta</taxon>
        <taxon>Embryophyta</taxon>
        <taxon>Tracheophyta</taxon>
        <taxon>Polypodiopsida</taxon>
        <taxon>Polypodiidae</taxon>
        <taxon>Polypodiales</taxon>
        <taxon>Pteridineae</taxon>
        <taxon>Pteridaceae</taxon>
        <taxon>Parkerioideae</taxon>
        <taxon>Ceratopteris</taxon>
    </lineage>
</organism>
<keyword evidence="8" id="KW-0067">ATP-binding</keyword>
<dbReference type="CDD" id="cd00564">
    <property type="entry name" value="TMP_TenI"/>
    <property type="match status" value="1"/>
</dbReference>
<evidence type="ECO:0000256" key="6">
    <source>
        <dbReference type="ARBA" id="ARBA00022741"/>
    </source>
</evidence>
<keyword evidence="6" id="KW-0547">Nucleotide-binding</keyword>
<comment type="catalytic activity">
    <reaction evidence="13">
        <text>2-(2-carboxy-4-methylthiazol-5-yl)ethyl phosphate + 4-amino-2-methyl-5-(diphosphooxymethyl)pyrimidine + 2 H(+) = thiamine phosphate + CO2 + diphosphate</text>
        <dbReference type="Rhea" id="RHEA:47848"/>
        <dbReference type="ChEBI" id="CHEBI:15378"/>
        <dbReference type="ChEBI" id="CHEBI:16526"/>
        <dbReference type="ChEBI" id="CHEBI:33019"/>
        <dbReference type="ChEBI" id="CHEBI:37575"/>
        <dbReference type="ChEBI" id="CHEBI:57841"/>
        <dbReference type="ChEBI" id="CHEBI:62890"/>
        <dbReference type="EC" id="2.5.1.3"/>
    </reaction>
</comment>
<evidence type="ECO:0000259" key="16">
    <source>
        <dbReference type="Pfam" id="PF08543"/>
    </source>
</evidence>
<dbReference type="GO" id="GO:0004789">
    <property type="term" value="F:thiamine-phosphate diphosphorylase activity"/>
    <property type="evidence" value="ECO:0007669"/>
    <property type="project" value="UniProtKB-EC"/>
</dbReference>
<dbReference type="InterPro" id="IPR013785">
    <property type="entry name" value="Aldolase_TIM"/>
</dbReference>
<evidence type="ECO:0000256" key="7">
    <source>
        <dbReference type="ARBA" id="ARBA00022777"/>
    </source>
</evidence>
<dbReference type="Pfam" id="PF08543">
    <property type="entry name" value="Phos_pyr_kin"/>
    <property type="match status" value="1"/>
</dbReference>
<dbReference type="PANTHER" id="PTHR20858">
    <property type="entry name" value="PHOSPHOMETHYLPYRIMIDINE KINASE"/>
    <property type="match status" value="1"/>
</dbReference>
<feature type="domain" description="Pyridoxamine kinase/Phosphomethylpyrimidine kinase" evidence="16">
    <location>
        <begin position="22"/>
        <end position="270"/>
    </location>
</feature>
<evidence type="ECO:0000256" key="3">
    <source>
        <dbReference type="ARBA" id="ARBA00012830"/>
    </source>
</evidence>
<evidence type="ECO:0000256" key="5">
    <source>
        <dbReference type="ARBA" id="ARBA00022723"/>
    </source>
</evidence>
<evidence type="ECO:0000256" key="4">
    <source>
        <dbReference type="ARBA" id="ARBA00022679"/>
    </source>
</evidence>
<reference evidence="17" key="1">
    <citation type="submission" date="2021-08" db="EMBL/GenBank/DDBJ databases">
        <title>WGS assembly of Ceratopteris richardii.</title>
        <authorList>
            <person name="Marchant D.B."/>
            <person name="Chen G."/>
            <person name="Jenkins J."/>
            <person name="Shu S."/>
            <person name="Leebens-Mack J."/>
            <person name="Grimwood J."/>
            <person name="Schmutz J."/>
            <person name="Soltis P."/>
            <person name="Soltis D."/>
            <person name="Chen Z.-H."/>
        </authorList>
    </citation>
    <scope>NUCLEOTIDE SEQUENCE</scope>
    <source>
        <strain evidence="17">Whitten #5841</strain>
        <tissue evidence="17">Leaf</tissue>
    </source>
</reference>
<dbReference type="GO" id="GO:0009507">
    <property type="term" value="C:chloroplast"/>
    <property type="evidence" value="ECO:0007669"/>
    <property type="project" value="TreeGrafter"/>
</dbReference>
<comment type="catalytic activity">
    <reaction evidence="14">
        <text>2-[(2R,5Z)-2-carboxy-4-methylthiazol-5(2H)-ylidene]ethyl phosphate + 4-amino-2-methyl-5-(diphosphooxymethyl)pyrimidine + 2 H(+) = thiamine phosphate + CO2 + diphosphate</text>
        <dbReference type="Rhea" id="RHEA:47844"/>
        <dbReference type="ChEBI" id="CHEBI:15378"/>
        <dbReference type="ChEBI" id="CHEBI:16526"/>
        <dbReference type="ChEBI" id="CHEBI:33019"/>
        <dbReference type="ChEBI" id="CHEBI:37575"/>
        <dbReference type="ChEBI" id="CHEBI:57841"/>
        <dbReference type="ChEBI" id="CHEBI:62899"/>
        <dbReference type="EC" id="2.5.1.3"/>
    </reaction>
</comment>
<sequence>MLPQAVNRSSRKPHVLTVAGSDSGGGAGIQADIKACGALGVYCSTAITALTAQNTMGVQGIHVTPEDIFARQLEAVLSDMEVDVVKTGMLPTPQIVNILCSHLESYSVKGLVVDPVFVATSGDQLTSHEVVDVIRKKLLPLADIVTPNLPEAALLSGKVHLRTCIDMHEAAKIIKDFGPRYVLVKGGHLDHVSAENVDVLYDGETFWDFHGTWVETMNTHGTGCTLASCIAAEMAKGNPVPVAVQAAKDYIQRALEHSKNMKIAKGLHGPLDHFFSFPEYSKISRCKGFQTNSLRLYAVIDLGMKRRWQCSAAEALRCAIEGGATIVHLRDKETGAVDFLKKAESCVEVSRKSRIPLLINDRLDIAMVCEADGVHLEQSGLPVKQARRLLGSDKIIGVSCKSIEQAQKAYEDGADYVVCGPVYPTTTEENSITVGLDGLYAICRATSLPVVAIGGINASNVEEILTEKPTTLHGIAVVSELFDKPDICKAMQELAGMIYGFFHDEVEKPLVHHCCM</sequence>
<dbReference type="InterPro" id="IPR022998">
    <property type="entry name" value="ThiamineP_synth_TenI"/>
</dbReference>
<dbReference type="GO" id="GO:0008902">
    <property type="term" value="F:hydroxymethylpyrimidine kinase activity"/>
    <property type="evidence" value="ECO:0007669"/>
    <property type="project" value="TreeGrafter"/>
</dbReference>
<dbReference type="SUPFAM" id="SSF51391">
    <property type="entry name" value="Thiamin phosphate synthase"/>
    <property type="match status" value="1"/>
</dbReference>
<dbReference type="InterPro" id="IPR036206">
    <property type="entry name" value="ThiamineP_synth_sf"/>
</dbReference>
<evidence type="ECO:0000313" key="18">
    <source>
        <dbReference type="Proteomes" id="UP000825935"/>
    </source>
</evidence>
<dbReference type="OMA" id="SKRICTQ"/>
<dbReference type="GO" id="GO:0008972">
    <property type="term" value="F:phosphomethylpyrimidine kinase activity"/>
    <property type="evidence" value="ECO:0007669"/>
    <property type="project" value="InterPro"/>
</dbReference>
<dbReference type="GO" id="GO:0005524">
    <property type="term" value="F:ATP binding"/>
    <property type="evidence" value="ECO:0007669"/>
    <property type="project" value="UniProtKB-KW"/>
</dbReference>
<evidence type="ECO:0000256" key="1">
    <source>
        <dbReference type="ARBA" id="ARBA00001946"/>
    </source>
</evidence>
<dbReference type="AlphaFoldDB" id="A0A8T2S7X8"/>
<comment type="catalytic activity">
    <reaction evidence="12">
        <text>4-methyl-5-(2-phosphooxyethyl)-thiazole + 4-amino-2-methyl-5-(diphosphooxymethyl)pyrimidine + H(+) = thiamine phosphate + diphosphate</text>
        <dbReference type="Rhea" id="RHEA:22328"/>
        <dbReference type="ChEBI" id="CHEBI:15378"/>
        <dbReference type="ChEBI" id="CHEBI:33019"/>
        <dbReference type="ChEBI" id="CHEBI:37575"/>
        <dbReference type="ChEBI" id="CHEBI:57841"/>
        <dbReference type="ChEBI" id="CHEBI:58296"/>
        <dbReference type="EC" id="2.5.1.3"/>
    </reaction>
</comment>
<evidence type="ECO:0000256" key="8">
    <source>
        <dbReference type="ARBA" id="ARBA00022840"/>
    </source>
</evidence>
<dbReference type="InterPro" id="IPR004399">
    <property type="entry name" value="HMP/HMP-P_kinase_dom"/>
</dbReference>
<gene>
    <name evidence="17" type="ORF">KP509_22G065700</name>
</gene>
<proteinExistence type="inferred from homology"/>
<keyword evidence="5" id="KW-0479">Metal-binding</keyword>
<keyword evidence="10" id="KW-0784">Thiamine biosynthesis</keyword>
<dbReference type="Proteomes" id="UP000825935">
    <property type="component" value="Chromosome 22"/>
</dbReference>
<evidence type="ECO:0000256" key="10">
    <source>
        <dbReference type="ARBA" id="ARBA00022977"/>
    </source>
</evidence>
<evidence type="ECO:0000256" key="9">
    <source>
        <dbReference type="ARBA" id="ARBA00022842"/>
    </source>
</evidence>
<dbReference type="Gene3D" id="3.20.20.70">
    <property type="entry name" value="Aldolase class I"/>
    <property type="match status" value="1"/>
</dbReference>
<dbReference type="CDD" id="cd01169">
    <property type="entry name" value="HMPP_kinase"/>
    <property type="match status" value="1"/>
</dbReference>
<keyword evidence="18" id="KW-1185">Reference proteome</keyword>
<evidence type="ECO:0000256" key="2">
    <source>
        <dbReference type="ARBA" id="ARBA00005165"/>
    </source>
</evidence>
<comment type="caution">
    <text evidence="17">The sequence shown here is derived from an EMBL/GenBank/DDBJ whole genome shotgun (WGS) entry which is preliminary data.</text>
</comment>
<evidence type="ECO:0000256" key="13">
    <source>
        <dbReference type="ARBA" id="ARBA00047851"/>
    </source>
</evidence>
<protein>
    <recommendedName>
        <fullName evidence="3">thiamine phosphate synthase</fullName>
        <ecNumber evidence="3">2.5.1.3</ecNumber>
    </recommendedName>
</protein>
<dbReference type="Pfam" id="PF02581">
    <property type="entry name" value="TMP-TENI"/>
    <property type="match status" value="1"/>
</dbReference>
<dbReference type="PANTHER" id="PTHR20858:SF17">
    <property type="entry name" value="HYDROXYMETHYLPYRIMIDINE_PHOSPHOMETHYLPYRIMIDINE KINASE THI20-RELATED"/>
    <property type="match status" value="1"/>
</dbReference>
<dbReference type="EC" id="2.5.1.3" evidence="3"/>
<keyword evidence="11" id="KW-0511">Multifunctional enzyme</keyword>
<accession>A0A8T2S7X8</accession>
<keyword evidence="4" id="KW-0808">Transferase</keyword>
<dbReference type="InterPro" id="IPR013749">
    <property type="entry name" value="PM/HMP-P_kinase-1"/>
</dbReference>
<evidence type="ECO:0000256" key="11">
    <source>
        <dbReference type="ARBA" id="ARBA00023268"/>
    </source>
</evidence>
<evidence type="ECO:0000256" key="12">
    <source>
        <dbReference type="ARBA" id="ARBA00047334"/>
    </source>
</evidence>
<dbReference type="GO" id="GO:0046872">
    <property type="term" value="F:metal ion binding"/>
    <property type="evidence" value="ECO:0007669"/>
    <property type="project" value="UniProtKB-KW"/>
</dbReference>
<evidence type="ECO:0000256" key="14">
    <source>
        <dbReference type="ARBA" id="ARBA00047883"/>
    </source>
</evidence>
<dbReference type="HAMAP" id="MF_00097">
    <property type="entry name" value="TMP_synthase"/>
    <property type="match status" value="1"/>
</dbReference>
<dbReference type="GO" id="GO:0009228">
    <property type="term" value="P:thiamine biosynthetic process"/>
    <property type="evidence" value="ECO:0007669"/>
    <property type="project" value="UniProtKB-KW"/>
</dbReference>
<name>A0A8T2S7X8_CERRI</name>
<keyword evidence="9" id="KW-0460">Magnesium</keyword>
<dbReference type="NCBIfam" id="TIGR00693">
    <property type="entry name" value="thiE"/>
    <property type="match status" value="1"/>
</dbReference>
<evidence type="ECO:0000313" key="17">
    <source>
        <dbReference type="EMBL" id="KAH7307567.1"/>
    </source>
</evidence>
<dbReference type="FunFam" id="3.40.1190.20:FF:000040">
    <property type="entry name" value="Thiamine biosynthetic bifunctional enzyme TH1, chloroplastic"/>
    <property type="match status" value="1"/>
</dbReference>
<dbReference type="SUPFAM" id="SSF53613">
    <property type="entry name" value="Ribokinase-like"/>
    <property type="match status" value="1"/>
</dbReference>
<comment type="cofactor">
    <cofactor evidence="1">
        <name>Mg(2+)</name>
        <dbReference type="ChEBI" id="CHEBI:18420"/>
    </cofactor>
</comment>
<evidence type="ECO:0000259" key="15">
    <source>
        <dbReference type="Pfam" id="PF02581"/>
    </source>
</evidence>
<dbReference type="InterPro" id="IPR029056">
    <property type="entry name" value="Ribokinase-like"/>
</dbReference>
<dbReference type="InterPro" id="IPR034291">
    <property type="entry name" value="TMP_synthase"/>
</dbReference>
<dbReference type="EMBL" id="CM035427">
    <property type="protein sequence ID" value="KAH7307567.1"/>
    <property type="molecule type" value="Genomic_DNA"/>
</dbReference>
<dbReference type="NCBIfam" id="TIGR00097">
    <property type="entry name" value="HMP-P_kinase"/>
    <property type="match status" value="1"/>
</dbReference>
<feature type="domain" description="Thiamine phosphate synthase/TenI" evidence="15">
    <location>
        <begin position="296"/>
        <end position="480"/>
    </location>
</feature>
<keyword evidence="7" id="KW-0418">Kinase</keyword>